<organism evidence="3 4">
    <name type="scientific">Moryella indoligenes</name>
    <dbReference type="NCBI Taxonomy" id="371674"/>
    <lineage>
        <taxon>Bacteria</taxon>
        <taxon>Bacillati</taxon>
        <taxon>Bacillota</taxon>
        <taxon>Clostridia</taxon>
        <taxon>Lachnospirales</taxon>
        <taxon>Lachnospiraceae</taxon>
        <taxon>Moryella</taxon>
    </lineage>
</organism>
<dbReference type="GO" id="GO:0019251">
    <property type="term" value="P:anaerobic cobalamin biosynthetic process"/>
    <property type="evidence" value="ECO:0007669"/>
    <property type="project" value="InterPro"/>
</dbReference>
<name>A0AAE4AL14_9FIRM</name>
<evidence type="ECO:0000313" key="4">
    <source>
        <dbReference type="Proteomes" id="UP001241537"/>
    </source>
</evidence>
<proteinExistence type="predicted"/>
<dbReference type="Gene3D" id="3.40.50.1400">
    <property type="match status" value="2"/>
</dbReference>
<dbReference type="CDD" id="cd03413">
    <property type="entry name" value="CbiK_C"/>
    <property type="match status" value="1"/>
</dbReference>
<dbReference type="RefSeq" id="WP_307253243.1">
    <property type="nucleotide sequence ID" value="NZ_JAUSTO010000003.1"/>
</dbReference>
<feature type="signal peptide" evidence="2">
    <location>
        <begin position="1"/>
        <end position="32"/>
    </location>
</feature>
<dbReference type="SUPFAM" id="SSF53800">
    <property type="entry name" value="Chelatase"/>
    <property type="match status" value="1"/>
</dbReference>
<keyword evidence="3" id="KW-0456">Lyase</keyword>
<dbReference type="GO" id="GO:0016852">
    <property type="term" value="F:sirohydrochlorin cobaltochelatase activity"/>
    <property type="evidence" value="ECO:0007669"/>
    <property type="project" value="UniProtKB-EC"/>
</dbReference>
<dbReference type="AlphaFoldDB" id="A0AAE4AL14"/>
<feature type="chain" id="PRO_5042298083" evidence="2">
    <location>
        <begin position="33"/>
        <end position="339"/>
    </location>
</feature>
<dbReference type="PROSITE" id="PS51257">
    <property type="entry name" value="PROKAR_LIPOPROTEIN"/>
    <property type="match status" value="1"/>
</dbReference>
<reference evidence="3" key="1">
    <citation type="submission" date="2023-07" db="EMBL/GenBank/DDBJ databases">
        <title>Genomic Encyclopedia of Type Strains, Phase IV (KMG-IV): sequencing the most valuable type-strain genomes for metagenomic binning, comparative biology and taxonomic classification.</title>
        <authorList>
            <person name="Goeker M."/>
        </authorList>
    </citation>
    <scope>NUCLEOTIDE SEQUENCE</scope>
    <source>
        <strain evidence="3">DSM 19659</strain>
    </source>
</reference>
<dbReference type="InterPro" id="IPR010388">
    <property type="entry name" value="Anaerobic_Co-chelatase"/>
</dbReference>
<dbReference type="EC" id="4.99.1.3" evidence="3"/>
<accession>A0AAE4AL14</accession>
<protein>
    <submittedName>
        <fullName evidence="3">Sirohydrochlorin cobaltochelatase</fullName>
        <ecNumber evidence="3">4.99.1.3</ecNumber>
    </submittedName>
</protein>
<sequence>MRKQILALGIMAACVFAACGAAGGTATTAASAAESSAAETTAAESTEMAESEAAEEEEEDYSTGDASMDNPLNQDEIGEKELLVVSFGTSFNDSRRLTIGAIEQALAEAYPEWSVRRAFTSQIIIDHVQKRDGVEIDNVETALKRAVDNGVRTLVVQPTHLMNGIEYNELTDTLANYADAFETVSIGEPLLTSDEDFKAVAKAVTAATKSYDDGKTAICFMGHGTEAASNAVYGKMQELLKELGYEHYYVGTVEAEPGLEDVIAMVKEGSYEKVVLEPLMVVAGDHANNDMAGDEEGSWKTEFEKAGFEVECILKGLGENEEIRELYVQHAGEAIENAK</sequence>
<keyword evidence="2" id="KW-0732">Signal</keyword>
<dbReference type="Pfam" id="PF06180">
    <property type="entry name" value="CbiK"/>
    <property type="match status" value="1"/>
</dbReference>
<gene>
    <name evidence="3" type="ORF">J2S20_000689</name>
</gene>
<dbReference type="EMBL" id="JAUSTO010000003">
    <property type="protein sequence ID" value="MDQ0152007.1"/>
    <property type="molecule type" value="Genomic_DNA"/>
</dbReference>
<dbReference type="Proteomes" id="UP001241537">
    <property type="component" value="Unassembled WGS sequence"/>
</dbReference>
<feature type="compositionally biased region" description="Low complexity" evidence="1">
    <location>
        <begin position="35"/>
        <end position="46"/>
    </location>
</feature>
<evidence type="ECO:0000313" key="3">
    <source>
        <dbReference type="EMBL" id="MDQ0152007.1"/>
    </source>
</evidence>
<comment type="caution">
    <text evidence="3">The sequence shown here is derived from an EMBL/GenBank/DDBJ whole genome shotgun (WGS) entry which is preliminary data.</text>
</comment>
<evidence type="ECO:0000256" key="2">
    <source>
        <dbReference type="SAM" id="SignalP"/>
    </source>
</evidence>
<evidence type="ECO:0000256" key="1">
    <source>
        <dbReference type="SAM" id="MobiDB-lite"/>
    </source>
</evidence>
<keyword evidence="4" id="KW-1185">Reference proteome</keyword>
<feature type="compositionally biased region" description="Acidic residues" evidence="1">
    <location>
        <begin position="47"/>
        <end position="62"/>
    </location>
</feature>
<feature type="region of interest" description="Disordered" evidence="1">
    <location>
        <begin position="35"/>
        <end position="73"/>
    </location>
</feature>